<feature type="compositionally biased region" description="Basic and acidic residues" evidence="1">
    <location>
        <begin position="1"/>
        <end position="26"/>
    </location>
</feature>
<dbReference type="EMBL" id="LDAU01000053">
    <property type="protein sequence ID" value="KRX09209.1"/>
    <property type="molecule type" value="Genomic_DNA"/>
</dbReference>
<evidence type="ECO:0000256" key="1">
    <source>
        <dbReference type="SAM" id="MobiDB-lite"/>
    </source>
</evidence>
<protein>
    <submittedName>
        <fullName evidence="2">Uncharacterized protein</fullName>
    </submittedName>
</protein>
<dbReference type="InterPro" id="IPR012677">
    <property type="entry name" value="Nucleotide-bd_a/b_plait_sf"/>
</dbReference>
<dbReference type="Proteomes" id="UP000054937">
    <property type="component" value="Unassembled WGS sequence"/>
</dbReference>
<dbReference type="OMA" id="PPRMKDK"/>
<name>A0A0V0R3Z1_PSEPJ</name>
<feature type="compositionally biased region" description="Basic residues" evidence="1">
    <location>
        <begin position="52"/>
        <end position="78"/>
    </location>
</feature>
<feature type="compositionally biased region" description="Low complexity" evidence="1">
    <location>
        <begin position="345"/>
        <end position="379"/>
    </location>
</feature>
<proteinExistence type="predicted"/>
<evidence type="ECO:0000313" key="3">
    <source>
        <dbReference type="Proteomes" id="UP000054937"/>
    </source>
</evidence>
<dbReference type="Gene3D" id="3.30.70.330">
    <property type="match status" value="1"/>
</dbReference>
<accession>A0A0V0R3Z1</accession>
<comment type="caution">
    <text evidence="2">The sequence shown here is derived from an EMBL/GenBank/DDBJ whole genome shotgun (WGS) entry which is preliminary data.</text>
</comment>
<dbReference type="AlphaFoldDB" id="A0A0V0R3Z1"/>
<dbReference type="OrthoDB" id="308327at2759"/>
<keyword evidence="3" id="KW-1185">Reference proteome</keyword>
<organism evidence="2 3">
    <name type="scientific">Pseudocohnilembus persalinus</name>
    <name type="common">Ciliate</name>
    <dbReference type="NCBI Taxonomy" id="266149"/>
    <lineage>
        <taxon>Eukaryota</taxon>
        <taxon>Sar</taxon>
        <taxon>Alveolata</taxon>
        <taxon>Ciliophora</taxon>
        <taxon>Intramacronucleata</taxon>
        <taxon>Oligohymenophorea</taxon>
        <taxon>Scuticociliatia</taxon>
        <taxon>Philasterida</taxon>
        <taxon>Pseudocohnilembidae</taxon>
        <taxon>Pseudocohnilembus</taxon>
    </lineage>
</organism>
<feature type="compositionally biased region" description="Basic residues" evidence="1">
    <location>
        <begin position="108"/>
        <end position="133"/>
    </location>
</feature>
<dbReference type="InterPro" id="IPR035979">
    <property type="entry name" value="RBD_domain_sf"/>
</dbReference>
<feature type="compositionally biased region" description="Basic residues" evidence="1">
    <location>
        <begin position="86"/>
        <end position="101"/>
    </location>
</feature>
<dbReference type="InParanoid" id="A0A0V0R3Z1"/>
<dbReference type="SUPFAM" id="SSF54928">
    <property type="entry name" value="RNA-binding domain, RBD"/>
    <property type="match status" value="1"/>
</dbReference>
<dbReference type="GO" id="GO:0003676">
    <property type="term" value="F:nucleic acid binding"/>
    <property type="evidence" value="ECO:0007669"/>
    <property type="project" value="InterPro"/>
</dbReference>
<feature type="compositionally biased region" description="Basic and acidic residues" evidence="1">
    <location>
        <begin position="40"/>
        <end position="51"/>
    </location>
</feature>
<evidence type="ECO:0000313" key="2">
    <source>
        <dbReference type="EMBL" id="KRX09209.1"/>
    </source>
</evidence>
<feature type="region of interest" description="Disordered" evidence="1">
    <location>
        <begin position="336"/>
        <end position="379"/>
    </location>
</feature>
<reference evidence="2 3" key="1">
    <citation type="journal article" date="2015" name="Sci. Rep.">
        <title>Genome of the facultative scuticociliatosis pathogen Pseudocohnilembus persalinus provides insight into its virulence through horizontal gene transfer.</title>
        <authorList>
            <person name="Xiong J."/>
            <person name="Wang G."/>
            <person name="Cheng J."/>
            <person name="Tian M."/>
            <person name="Pan X."/>
            <person name="Warren A."/>
            <person name="Jiang C."/>
            <person name="Yuan D."/>
            <person name="Miao W."/>
        </authorList>
    </citation>
    <scope>NUCLEOTIDE SEQUENCE [LARGE SCALE GENOMIC DNA]</scope>
    <source>
        <strain evidence="2">36N120E</strain>
    </source>
</reference>
<feature type="region of interest" description="Disordered" evidence="1">
    <location>
        <begin position="1"/>
        <end position="149"/>
    </location>
</feature>
<gene>
    <name evidence="2" type="ORF">PPERSA_05878</name>
</gene>
<sequence length="443" mass="51378">MSSEPKQKEVTNTESKKDSILKKEDQVVPVEQQNRQRKKSSSERKTEDTSKHSRSRSGSKKKHKKDKKVKDKKRKSKSRSKEKERDRKKKSKKSSHKKRSRSRSESRKRSKKDKQKSRRSRSRSHRKRRSRRHSSSDSRSPSESTRRKEFIKHYSDQIKNKGRNQQNFKHENAGLIYDGFHWISPDVQSHKILRSVTVFGLPLDKCAFTDQHLQEFLTQFMVTNRLSDSGNQKPIVSCKINQEQKTAQVEFSSFEECNRFAILNKIEILEKECKIVKQHTSNPYNQQQGLEQAVNQGIVQATIMKAMEQIKGDLTEEKKNFYKNQSYSVPGLIKQEAKQEETQKTQEQTQTQGQAQAQNQAQNQSQNQNQNPQQVQTQIQTQTQVKLPALPVIQNNVNSQQQQQQPIKLPPLPGLGQNTGIQGLNLPQILTQSQAFQLEKNLN</sequence>